<accession>A0ABP8Y782</accession>
<keyword evidence="1" id="KW-0812">Transmembrane</keyword>
<dbReference type="EMBL" id="BAABHM010000035">
    <property type="protein sequence ID" value="GAA4722230.1"/>
    <property type="molecule type" value="Genomic_DNA"/>
</dbReference>
<feature type="transmembrane region" description="Helical" evidence="1">
    <location>
        <begin position="7"/>
        <end position="29"/>
    </location>
</feature>
<organism evidence="3 4">
    <name type="scientific">Promicromonospora umidemergens</name>
    <dbReference type="NCBI Taxonomy" id="629679"/>
    <lineage>
        <taxon>Bacteria</taxon>
        <taxon>Bacillati</taxon>
        <taxon>Actinomycetota</taxon>
        <taxon>Actinomycetes</taxon>
        <taxon>Micrococcales</taxon>
        <taxon>Promicromonosporaceae</taxon>
        <taxon>Promicromonospora</taxon>
    </lineage>
</organism>
<reference evidence="4" key="1">
    <citation type="journal article" date="2019" name="Int. J. Syst. Evol. Microbiol.">
        <title>The Global Catalogue of Microorganisms (GCM) 10K type strain sequencing project: providing services to taxonomists for standard genome sequencing and annotation.</title>
        <authorList>
            <consortium name="The Broad Institute Genomics Platform"/>
            <consortium name="The Broad Institute Genome Sequencing Center for Infectious Disease"/>
            <person name="Wu L."/>
            <person name="Ma J."/>
        </authorList>
    </citation>
    <scope>NUCLEOTIDE SEQUENCE [LARGE SCALE GENOMIC DNA]</scope>
    <source>
        <strain evidence="4">JCM 17975</strain>
    </source>
</reference>
<dbReference type="RefSeq" id="WP_253868798.1">
    <property type="nucleotide sequence ID" value="NZ_BAABHM010000035.1"/>
</dbReference>
<feature type="domain" description="Multidrug resistance protein MdtA-like C-terminal permuted SH3" evidence="2">
    <location>
        <begin position="263"/>
        <end position="317"/>
    </location>
</feature>
<proteinExistence type="predicted"/>
<dbReference type="Proteomes" id="UP001500843">
    <property type="component" value="Unassembled WGS sequence"/>
</dbReference>
<evidence type="ECO:0000313" key="4">
    <source>
        <dbReference type="Proteomes" id="UP001500843"/>
    </source>
</evidence>
<dbReference type="Pfam" id="PF25967">
    <property type="entry name" value="RND-MFP_C"/>
    <property type="match status" value="1"/>
</dbReference>
<dbReference type="Gene3D" id="2.40.420.20">
    <property type="match status" value="1"/>
</dbReference>
<evidence type="ECO:0000313" key="3">
    <source>
        <dbReference type="EMBL" id="GAA4722230.1"/>
    </source>
</evidence>
<protein>
    <recommendedName>
        <fullName evidence="2">Multidrug resistance protein MdtA-like C-terminal permuted SH3 domain-containing protein</fullName>
    </recommendedName>
</protein>
<evidence type="ECO:0000259" key="2">
    <source>
        <dbReference type="Pfam" id="PF25967"/>
    </source>
</evidence>
<dbReference type="PANTHER" id="PTHR30469">
    <property type="entry name" value="MULTIDRUG RESISTANCE PROTEIN MDTA"/>
    <property type="match status" value="1"/>
</dbReference>
<comment type="caution">
    <text evidence="3">The sequence shown here is derived from an EMBL/GenBank/DDBJ whole genome shotgun (WGS) entry which is preliminary data.</text>
</comment>
<keyword evidence="4" id="KW-1185">Reference proteome</keyword>
<evidence type="ECO:0000256" key="1">
    <source>
        <dbReference type="SAM" id="Phobius"/>
    </source>
</evidence>
<dbReference type="InterPro" id="IPR058627">
    <property type="entry name" value="MdtA-like_C"/>
</dbReference>
<name>A0ABP8Y782_9MICO</name>
<keyword evidence="1" id="KW-0472">Membrane</keyword>
<sequence>MGAVRQYVFPTARIIIWAVIAAALVALALKGAELDPPDALQPTGEISESVIAVEKGSVTNAVTVPASVVSDPPVEIKATADGVIAEIEVDDAEVGTDTRVLWIKTEELVEPVVEVDEKTGEETVTEQEPEVIWTSALAPVDGTVDITVLKDQAVTVGEVLGTVSPGTLSVSGTLTADQQYRLVGAAGRAQVTLKGGPAPFTCTGLTIGEAPGGAGGEGGDEVMAEAPTDAATGAVSCSIPSKIKAFSGLGGEIEITNGNAKGVVVVPISAVLGTSQTGKVWTVAEEGAEAEPREVTLGLTDGLQVEITKGLKPGEEILEFIPVDDGTEGGVDCDDMAAYDQASMDGDMETMQAFEEECFG</sequence>
<keyword evidence="1" id="KW-1133">Transmembrane helix</keyword>
<gene>
    <name evidence="3" type="ORF">GCM10023198_53410</name>
</gene>